<dbReference type="GO" id="GO:0006629">
    <property type="term" value="P:lipid metabolic process"/>
    <property type="evidence" value="ECO:0007669"/>
    <property type="project" value="InterPro"/>
</dbReference>
<dbReference type="EC" id="2.3.1.158" evidence="4"/>
<dbReference type="AlphaFoldDB" id="A0AAF0JDR7"/>
<dbReference type="SUPFAM" id="SSF53474">
    <property type="entry name" value="alpha/beta-Hydrolases"/>
    <property type="match status" value="1"/>
</dbReference>
<keyword evidence="5" id="KW-1185">Reference proteome</keyword>
<dbReference type="InterPro" id="IPR003386">
    <property type="entry name" value="LACT/PDAT_acylTrfase"/>
</dbReference>
<dbReference type="EMBL" id="CP119958">
    <property type="protein sequence ID" value="WFD37201.1"/>
    <property type="molecule type" value="Genomic_DNA"/>
</dbReference>
<dbReference type="Proteomes" id="UP001217754">
    <property type="component" value="Chromosome 1"/>
</dbReference>
<dbReference type="Gene3D" id="3.40.50.1820">
    <property type="entry name" value="alpha/beta hydrolase"/>
    <property type="match status" value="1"/>
</dbReference>
<dbReference type="Pfam" id="PF02450">
    <property type="entry name" value="LCAT"/>
    <property type="match status" value="1"/>
</dbReference>
<dbReference type="GO" id="GO:0046027">
    <property type="term" value="F:phospholipid:diacylglycerol acyltransferase activity"/>
    <property type="evidence" value="ECO:0007669"/>
    <property type="project" value="UniProtKB-EC"/>
</dbReference>
<dbReference type="PANTHER" id="PTHR11440">
    <property type="entry name" value="LECITHIN-CHOLESTEROL ACYLTRANSFERASE-RELATED"/>
    <property type="match status" value="1"/>
</dbReference>
<evidence type="ECO:0000256" key="2">
    <source>
        <dbReference type="ARBA" id="ARBA00048461"/>
    </source>
</evidence>
<evidence type="ECO:0000256" key="3">
    <source>
        <dbReference type="SAM" id="Phobius"/>
    </source>
</evidence>
<dbReference type="GeneID" id="85223792"/>
<accession>A0AAF0JDR7</accession>
<keyword evidence="4" id="KW-0808">Transferase</keyword>
<name>A0AAF0JDR7_9BASI</name>
<evidence type="ECO:0000256" key="1">
    <source>
        <dbReference type="ARBA" id="ARBA00047591"/>
    </source>
</evidence>
<evidence type="ECO:0000313" key="5">
    <source>
        <dbReference type="Proteomes" id="UP001217754"/>
    </source>
</evidence>
<dbReference type="GO" id="GO:0008374">
    <property type="term" value="F:O-acyltransferase activity"/>
    <property type="evidence" value="ECO:0007669"/>
    <property type="project" value="InterPro"/>
</dbReference>
<reference evidence="4" key="1">
    <citation type="submission" date="2023-03" db="EMBL/GenBank/DDBJ databases">
        <title>Mating type loci evolution in Malassezia.</title>
        <authorList>
            <person name="Coelho M.A."/>
        </authorList>
    </citation>
    <scope>NUCLEOTIDE SEQUENCE</scope>
    <source>
        <strain evidence="4">CBS 9431</strain>
    </source>
</reference>
<proteinExistence type="predicted"/>
<keyword evidence="3" id="KW-0812">Transmembrane</keyword>
<dbReference type="InterPro" id="IPR029058">
    <property type="entry name" value="AB_hydrolase_fold"/>
</dbReference>
<keyword evidence="4" id="KW-0012">Acyltransferase</keyword>
<gene>
    <name evidence="4" type="primary">LRO1</name>
    <name evidence="4" type="ORF">MJAP1_000143</name>
</gene>
<keyword evidence="3" id="KW-1133">Transmembrane helix</keyword>
<comment type="catalytic activity">
    <reaction evidence="2">
        <text>a monoacylglycerol + H2O = glycerol + a fatty acid + H(+)</text>
        <dbReference type="Rhea" id="RHEA:15245"/>
        <dbReference type="ChEBI" id="CHEBI:15377"/>
        <dbReference type="ChEBI" id="CHEBI:15378"/>
        <dbReference type="ChEBI" id="CHEBI:17408"/>
        <dbReference type="ChEBI" id="CHEBI:17754"/>
        <dbReference type="ChEBI" id="CHEBI:28868"/>
    </reaction>
</comment>
<protein>
    <submittedName>
        <fullName evidence="4">Phospholipid:diacylglycerol acyltransferase</fullName>
        <ecNumber evidence="4">2.3.1.158</ecNumber>
    </submittedName>
</protein>
<dbReference type="RefSeq" id="XP_060120098.1">
    <property type="nucleotide sequence ID" value="XM_060264115.1"/>
</dbReference>
<comment type="catalytic activity">
    <reaction evidence="1">
        <text>a diacylglycerol + H2O = a monoacylglycerol + a fatty acid + H(+)</text>
        <dbReference type="Rhea" id="RHEA:32731"/>
        <dbReference type="ChEBI" id="CHEBI:15377"/>
        <dbReference type="ChEBI" id="CHEBI:15378"/>
        <dbReference type="ChEBI" id="CHEBI:17408"/>
        <dbReference type="ChEBI" id="CHEBI:18035"/>
        <dbReference type="ChEBI" id="CHEBI:28868"/>
    </reaction>
</comment>
<organism evidence="4 5">
    <name type="scientific">Malassezia japonica</name>
    <dbReference type="NCBI Taxonomy" id="223818"/>
    <lineage>
        <taxon>Eukaryota</taxon>
        <taxon>Fungi</taxon>
        <taxon>Dikarya</taxon>
        <taxon>Basidiomycota</taxon>
        <taxon>Ustilaginomycotina</taxon>
        <taxon>Malasseziomycetes</taxon>
        <taxon>Malasseziales</taxon>
        <taxon>Malasseziaceae</taxon>
        <taxon>Malassezia</taxon>
    </lineage>
</organism>
<evidence type="ECO:0000313" key="4">
    <source>
        <dbReference type="EMBL" id="WFD37201.1"/>
    </source>
</evidence>
<feature type="transmembrane region" description="Helical" evidence="3">
    <location>
        <begin position="21"/>
        <end position="41"/>
    </location>
</feature>
<sequence length="639" mass="71678">MAAQQKADKQGAAQVAPKRATPWKTIVILLSIFVPVIAFLMSRNATLSWRTTRLLQAFDYQLADWNIDQLKYDSILPAEVSQHLDNLMDNSRRWFETLDFQVGRTLAKDGAKPKHPVVLIPGIISTGLESWTTSEDESSYFRKRLWGSSSMIRNVLFEKDKWVKHLSLDTVTGLDPEGVRVRAAKGLDAANYFAAGYWIWSKIIENLAAVGYDINMIYLASYDWRMSMSNLEERDFFYSQVQSHIELQKRVYGEKCMLVSHSMGSTVALYFLKWIENKEGTKWIEDHIEGWTNIAGTMLGVPKAMGALLTGEMRDTVEVPPLLAYLLERFFSSHERAALFRSWAGSSSMLIKGGNVIWGNGTHAPDDHADAKVTQGNVYEYAARGNVTEKFNATEESQSVKSRKFTADEAMPWLLKHTPTDYQKMIASNYSLGFERDIKQVRRNNKDQTKWTNPLEVALPNVPSLKIYCVYGVGKPTERSYWMRQDGVEYSENAVAIGGNHSSNAGAHQSNTTPAMPLTEGSRIDSRINFVGDSPDVRAGCRMGEGDGTVSLLSLGAMCVEGWKQKRYNPAGIKVVTREILHQPDELDLRGGPKTGDHVDILGAHDLNDAVLLAAVGRGDQIEERIYSPIKQYAANIDW</sequence>
<keyword evidence="3" id="KW-0472">Membrane</keyword>